<comment type="caution">
    <text evidence="1">The sequence shown here is derived from an EMBL/GenBank/DDBJ whole genome shotgun (WGS) entry which is preliminary data.</text>
</comment>
<keyword evidence="2" id="KW-1185">Reference proteome</keyword>
<proteinExistence type="predicted"/>
<dbReference type="Proteomes" id="UP001163324">
    <property type="component" value="Chromosome 6"/>
</dbReference>
<accession>A0ACC0UXL3</accession>
<evidence type="ECO:0000313" key="1">
    <source>
        <dbReference type="EMBL" id="KAI9898441.1"/>
    </source>
</evidence>
<dbReference type="EMBL" id="CM047945">
    <property type="protein sequence ID" value="KAI9898441.1"/>
    <property type="molecule type" value="Genomic_DNA"/>
</dbReference>
<sequence>MSKKTVVITGATGLLGREVVHTFKLQGWNVKGTGYSRADGVDVLKVDIGNQGEVSKLLDDVKPQAIIHCAAERSPDKVDKDPEGAKAVNVGASAHIAKEAAARDIFLIYISTDYVFPGVPGDAPYEVDAAPKPTNLYGETKLDGERAVLQEFTKAGKEGLAVSLRVPVLYGHAHMPGESAVNVLMDAVWKAQTQGEHIKMDHWAQRYPTNTQDVARVCQDIAIKYLESTDRKSLPRILQFTSEDKMTKYEICQLFADIMNLPVTGIEANTAGNDPNASVQRPYDTHLSTKELKALGIDVSTINFTDWWRREVKAFKR</sequence>
<gene>
    <name evidence="1" type="ORF">N3K66_006801</name>
</gene>
<name>A0ACC0UXL3_9HYPO</name>
<organism evidence="1 2">
    <name type="scientific">Trichothecium roseum</name>
    <dbReference type="NCBI Taxonomy" id="47278"/>
    <lineage>
        <taxon>Eukaryota</taxon>
        <taxon>Fungi</taxon>
        <taxon>Dikarya</taxon>
        <taxon>Ascomycota</taxon>
        <taxon>Pezizomycotina</taxon>
        <taxon>Sordariomycetes</taxon>
        <taxon>Hypocreomycetidae</taxon>
        <taxon>Hypocreales</taxon>
        <taxon>Hypocreales incertae sedis</taxon>
        <taxon>Trichothecium</taxon>
    </lineage>
</organism>
<protein>
    <submittedName>
        <fullName evidence="1">Uncharacterized protein</fullName>
    </submittedName>
</protein>
<reference evidence="1" key="1">
    <citation type="submission" date="2022-10" db="EMBL/GenBank/DDBJ databases">
        <title>Complete Genome of Trichothecium roseum strain YXFP-22015, a Plant Pathogen Isolated from Citrus.</title>
        <authorList>
            <person name="Wang Y."/>
            <person name="Zhu L."/>
        </authorList>
    </citation>
    <scope>NUCLEOTIDE SEQUENCE</scope>
    <source>
        <strain evidence="1">YXFP-22015</strain>
    </source>
</reference>
<evidence type="ECO:0000313" key="2">
    <source>
        <dbReference type="Proteomes" id="UP001163324"/>
    </source>
</evidence>